<feature type="transmembrane region" description="Helical" evidence="4">
    <location>
        <begin position="94"/>
        <end position="115"/>
    </location>
</feature>
<dbReference type="STRING" id="472759.Nhal_1586"/>
<feature type="transmembrane region" description="Helical" evidence="4">
    <location>
        <begin position="61"/>
        <end position="82"/>
    </location>
</feature>
<dbReference type="InterPro" id="IPR036938">
    <property type="entry name" value="PAP2/HPO_sf"/>
</dbReference>
<evidence type="ECO:0000256" key="1">
    <source>
        <dbReference type="ARBA" id="ARBA00012374"/>
    </source>
</evidence>
<keyword evidence="4" id="KW-0812">Transmembrane</keyword>
<feature type="domain" description="Phosphatidic acid phosphatase type 2/haloperoxidase" evidence="5">
    <location>
        <begin position="94"/>
        <end position="205"/>
    </location>
</feature>
<dbReference type="KEGG" id="nhl:Nhal_1586"/>
<dbReference type="GO" id="GO:0050380">
    <property type="term" value="F:undecaprenyl-diphosphatase activity"/>
    <property type="evidence" value="ECO:0007669"/>
    <property type="project" value="UniProtKB-EC"/>
</dbReference>
<evidence type="ECO:0000256" key="2">
    <source>
        <dbReference type="ARBA" id="ARBA00032707"/>
    </source>
</evidence>
<dbReference type="InterPro" id="IPR000326">
    <property type="entry name" value="PAP2/HPO"/>
</dbReference>
<sequence length="215" mass="24398">MKKLIQCYFSTTILSYSMVIMGGTVLFIALAQQVHQYGELWFDTIILTFFAEHRTWVLDNFFLWITWAGSGFVLLPLGIVILGILIRYRHYPEAILIGIGFSGASLMNLALKAFIVRERPLLFPPLEEYGGFAFPSGHTAQITAFALSVFLIIHRLRPRWQWPTAILLTILVLCVSTSRLYLQVHYPSDILGGFLVALVWVFSTAALIRITTQLE</sequence>
<proteinExistence type="predicted"/>
<gene>
    <name evidence="6" type="ordered locus">Nhal_1586</name>
</gene>
<dbReference type="SMART" id="SM00014">
    <property type="entry name" value="acidPPc"/>
    <property type="match status" value="1"/>
</dbReference>
<feature type="transmembrane region" description="Helical" evidence="4">
    <location>
        <begin position="190"/>
        <end position="210"/>
    </location>
</feature>
<keyword evidence="7" id="KW-1185">Reference proteome</keyword>
<dbReference type="OrthoDB" id="9780918at2"/>
<keyword evidence="4" id="KW-0472">Membrane</keyword>
<dbReference type="SUPFAM" id="SSF48317">
    <property type="entry name" value="Acid phosphatase/Vanadium-dependent haloperoxidase"/>
    <property type="match status" value="1"/>
</dbReference>
<dbReference type="PANTHER" id="PTHR14969">
    <property type="entry name" value="SPHINGOSINE-1-PHOSPHATE PHOSPHOHYDROLASE"/>
    <property type="match status" value="1"/>
</dbReference>
<protein>
    <recommendedName>
        <fullName evidence="1">undecaprenyl-diphosphate phosphatase</fullName>
        <ecNumber evidence="1">3.6.1.27</ecNumber>
    </recommendedName>
    <alternativeName>
        <fullName evidence="2">Undecaprenyl pyrophosphate phosphatase</fullName>
    </alternativeName>
</protein>
<evidence type="ECO:0000313" key="6">
    <source>
        <dbReference type="EMBL" id="ADE14721.1"/>
    </source>
</evidence>
<dbReference type="Gene3D" id="1.20.144.10">
    <property type="entry name" value="Phosphatidic acid phosphatase type 2/haloperoxidase"/>
    <property type="match status" value="1"/>
</dbReference>
<evidence type="ECO:0000313" key="7">
    <source>
        <dbReference type="Proteomes" id="UP000001844"/>
    </source>
</evidence>
<dbReference type="eggNOG" id="COG0671">
    <property type="taxonomic scope" value="Bacteria"/>
</dbReference>
<evidence type="ECO:0000259" key="5">
    <source>
        <dbReference type="SMART" id="SM00014"/>
    </source>
</evidence>
<organism evidence="6 7">
    <name type="scientific">Nitrosococcus halophilus (strain Nc4)</name>
    <dbReference type="NCBI Taxonomy" id="472759"/>
    <lineage>
        <taxon>Bacteria</taxon>
        <taxon>Pseudomonadati</taxon>
        <taxon>Pseudomonadota</taxon>
        <taxon>Gammaproteobacteria</taxon>
        <taxon>Chromatiales</taxon>
        <taxon>Chromatiaceae</taxon>
        <taxon>Nitrosococcus</taxon>
    </lineage>
</organism>
<reference evidence="7" key="1">
    <citation type="submission" date="2010-04" db="EMBL/GenBank/DDBJ databases">
        <title>Complete genome sequence of Nitrosococcus halophilus Nc4, a salt-adapted, aerobic obligate ammonia-oxidizing sulfur purple bacterium.</title>
        <authorList>
            <consortium name="US DOE Joint Genome Institute"/>
            <person name="Campbell M.A."/>
            <person name="Malfatti S.A."/>
            <person name="Chain P.S.G."/>
            <person name="Heidelberg J.F."/>
            <person name="Ward B.B."/>
            <person name="Klotz M.G."/>
        </authorList>
    </citation>
    <scope>NUCLEOTIDE SEQUENCE [LARGE SCALE GENOMIC DNA]</scope>
    <source>
        <strain evidence="7">Nc4</strain>
    </source>
</reference>
<name>D5C1T8_NITHN</name>
<feature type="transmembrane region" description="Helical" evidence="4">
    <location>
        <begin position="135"/>
        <end position="153"/>
    </location>
</feature>
<keyword evidence="4" id="KW-1133">Transmembrane helix</keyword>
<feature type="transmembrane region" description="Helical" evidence="4">
    <location>
        <begin position="165"/>
        <end position="184"/>
    </location>
</feature>
<dbReference type="RefSeq" id="WP_013032608.1">
    <property type="nucleotide sequence ID" value="NC_013960.1"/>
</dbReference>
<dbReference type="EC" id="3.6.1.27" evidence="1"/>
<feature type="transmembrane region" description="Helical" evidence="4">
    <location>
        <begin position="7"/>
        <end position="31"/>
    </location>
</feature>
<dbReference type="EMBL" id="CP001798">
    <property type="protein sequence ID" value="ADE14721.1"/>
    <property type="molecule type" value="Genomic_DNA"/>
</dbReference>
<dbReference type="CDD" id="cd03392">
    <property type="entry name" value="PAP2_like_2"/>
    <property type="match status" value="1"/>
</dbReference>
<evidence type="ECO:0000256" key="4">
    <source>
        <dbReference type="SAM" id="Phobius"/>
    </source>
</evidence>
<dbReference type="Pfam" id="PF01569">
    <property type="entry name" value="PAP2"/>
    <property type="match status" value="1"/>
</dbReference>
<evidence type="ECO:0000256" key="3">
    <source>
        <dbReference type="ARBA" id="ARBA00047594"/>
    </source>
</evidence>
<dbReference type="AlphaFoldDB" id="D5C1T8"/>
<accession>D5C1T8</accession>
<dbReference type="HOGENOM" id="CLU_072573_3_0_6"/>
<dbReference type="PANTHER" id="PTHR14969:SF13">
    <property type="entry name" value="AT30094P"/>
    <property type="match status" value="1"/>
</dbReference>
<dbReference type="Proteomes" id="UP000001844">
    <property type="component" value="Chromosome"/>
</dbReference>
<comment type="catalytic activity">
    <reaction evidence="3">
        <text>di-trans,octa-cis-undecaprenyl diphosphate + H2O = di-trans,octa-cis-undecaprenyl phosphate + phosphate + H(+)</text>
        <dbReference type="Rhea" id="RHEA:28094"/>
        <dbReference type="ChEBI" id="CHEBI:15377"/>
        <dbReference type="ChEBI" id="CHEBI:15378"/>
        <dbReference type="ChEBI" id="CHEBI:43474"/>
        <dbReference type="ChEBI" id="CHEBI:58405"/>
        <dbReference type="ChEBI" id="CHEBI:60392"/>
        <dbReference type="EC" id="3.6.1.27"/>
    </reaction>
</comment>